<dbReference type="RefSeq" id="WP_344024569.1">
    <property type="nucleotide sequence ID" value="NZ_BAAAJK010000021.1"/>
</dbReference>
<dbReference type="InterPro" id="IPR036704">
    <property type="entry name" value="RraA/RraA-like_sf"/>
</dbReference>
<dbReference type="EC" id="4.1.3.17" evidence="5"/>
<dbReference type="EC" id="4.1.1.112" evidence="6"/>
<comment type="function">
    <text evidence="8">Catalyzes the aldol cleavage of 4-hydroxy-4-methyl-2-oxoglutarate (HMG) into 2 molecules of pyruvate. Also contains a secondary oxaloacetate (OAA) decarboxylase activity due to the common pyruvate enolate transition state formed following C-C bond cleavage in the retro-aldol and decarboxylation reactions.</text>
</comment>
<dbReference type="Gene3D" id="3.50.30.40">
    <property type="entry name" value="Ribonuclease E inhibitor RraA/RraA-like"/>
    <property type="match status" value="1"/>
</dbReference>
<comment type="subunit">
    <text evidence="4">Homotrimer.</text>
</comment>
<evidence type="ECO:0000256" key="7">
    <source>
        <dbReference type="ARBA" id="ARBA00016549"/>
    </source>
</evidence>
<dbReference type="PANTHER" id="PTHR33254:SF16">
    <property type="entry name" value="BLR3842 PROTEIN"/>
    <property type="match status" value="1"/>
</dbReference>
<evidence type="ECO:0000256" key="1">
    <source>
        <dbReference type="ARBA" id="ARBA00001342"/>
    </source>
</evidence>
<evidence type="ECO:0000256" key="11">
    <source>
        <dbReference type="ARBA" id="ARBA00047973"/>
    </source>
</evidence>
<proteinExistence type="inferred from homology"/>
<dbReference type="Pfam" id="PF03737">
    <property type="entry name" value="RraA-like"/>
    <property type="match status" value="1"/>
</dbReference>
<evidence type="ECO:0000256" key="5">
    <source>
        <dbReference type="ARBA" id="ARBA00012213"/>
    </source>
</evidence>
<evidence type="ECO:0000313" key="13">
    <source>
        <dbReference type="Proteomes" id="UP001501414"/>
    </source>
</evidence>
<dbReference type="CDD" id="cd16841">
    <property type="entry name" value="RraA_family"/>
    <property type="match status" value="1"/>
</dbReference>
<dbReference type="EMBL" id="BAAAJK010000021">
    <property type="protein sequence ID" value="GAA1393135.1"/>
    <property type="molecule type" value="Genomic_DNA"/>
</dbReference>
<reference evidence="12 13" key="1">
    <citation type="journal article" date="2019" name="Int. J. Syst. Evol. Microbiol.">
        <title>The Global Catalogue of Microorganisms (GCM) 10K type strain sequencing project: providing services to taxonomists for standard genome sequencing and annotation.</title>
        <authorList>
            <consortium name="The Broad Institute Genomics Platform"/>
            <consortium name="The Broad Institute Genome Sequencing Center for Infectious Disease"/>
            <person name="Wu L."/>
            <person name="Ma J."/>
        </authorList>
    </citation>
    <scope>NUCLEOTIDE SEQUENCE [LARGE SCALE GENOMIC DNA]</scope>
    <source>
        <strain evidence="12 13">JCM 11896</strain>
    </source>
</reference>
<evidence type="ECO:0000256" key="2">
    <source>
        <dbReference type="ARBA" id="ARBA00001968"/>
    </source>
</evidence>
<comment type="cofactor">
    <cofactor evidence="2">
        <name>a divalent metal cation</name>
        <dbReference type="ChEBI" id="CHEBI:60240"/>
    </cofactor>
</comment>
<dbReference type="Proteomes" id="UP001501414">
    <property type="component" value="Unassembled WGS sequence"/>
</dbReference>
<organism evidence="12 13">
    <name type="scientific">Pseudonocardia kongjuensis</name>
    <dbReference type="NCBI Taxonomy" id="102227"/>
    <lineage>
        <taxon>Bacteria</taxon>
        <taxon>Bacillati</taxon>
        <taxon>Actinomycetota</taxon>
        <taxon>Actinomycetes</taxon>
        <taxon>Pseudonocardiales</taxon>
        <taxon>Pseudonocardiaceae</taxon>
        <taxon>Pseudonocardia</taxon>
    </lineage>
</organism>
<dbReference type="PANTHER" id="PTHR33254">
    <property type="entry name" value="4-HYDROXY-4-METHYL-2-OXOGLUTARATE ALDOLASE 3-RELATED"/>
    <property type="match status" value="1"/>
</dbReference>
<evidence type="ECO:0000256" key="4">
    <source>
        <dbReference type="ARBA" id="ARBA00011233"/>
    </source>
</evidence>
<comment type="catalytic activity">
    <reaction evidence="1">
        <text>4-hydroxy-4-methyl-2-oxoglutarate = 2 pyruvate</text>
        <dbReference type="Rhea" id="RHEA:22748"/>
        <dbReference type="ChEBI" id="CHEBI:15361"/>
        <dbReference type="ChEBI" id="CHEBI:58276"/>
        <dbReference type="EC" id="4.1.3.17"/>
    </reaction>
</comment>
<dbReference type="InterPro" id="IPR005493">
    <property type="entry name" value="RraA/RraA-like"/>
</dbReference>
<evidence type="ECO:0000313" key="12">
    <source>
        <dbReference type="EMBL" id="GAA1393135.1"/>
    </source>
</evidence>
<sequence length="275" mass="29878">MQIQLDPGGVVALTPEWTGDRDDNGRPLVGDDVIDRLRGISTEQVWKPMKQAGYERQFVGHWCQTRPGQQLIGRAVTAQYVPHRPDFDAVVLELARARGWAADGIVKQNWWAVEAVVAGDVMVVDMFGKIEHGTFIGDNLATALASRTAGGGAVIDGGIRDEAGIAELESTNVFHRGAHPSGIADVTMAGLNIPVRVGGVTVLPGDVVIGTPTGVIFIPPHLAEQVARHSEDTRLRDAFGKSRLAERVYTSAQIDIGTWDDEIQADFDTWRLTRR</sequence>
<protein>
    <recommendedName>
        <fullName evidence="7">Putative 4-hydroxy-4-methyl-2-oxoglutarate aldolase</fullName>
        <ecNumber evidence="6">4.1.1.112</ecNumber>
        <ecNumber evidence="5">4.1.3.17</ecNumber>
    </recommendedName>
    <alternativeName>
        <fullName evidence="10">Oxaloacetate decarboxylase</fullName>
    </alternativeName>
    <alternativeName>
        <fullName evidence="9">RraA-like protein</fullName>
    </alternativeName>
</protein>
<accession>A0ABN1Y3E3</accession>
<evidence type="ECO:0000256" key="10">
    <source>
        <dbReference type="ARBA" id="ARBA00032305"/>
    </source>
</evidence>
<evidence type="ECO:0000256" key="9">
    <source>
        <dbReference type="ARBA" id="ARBA00030169"/>
    </source>
</evidence>
<evidence type="ECO:0000256" key="6">
    <source>
        <dbReference type="ARBA" id="ARBA00012947"/>
    </source>
</evidence>
<comment type="similarity">
    <text evidence="3">Belongs to the class II aldolase/RraA-like family.</text>
</comment>
<gene>
    <name evidence="12" type="ORF">GCM10009613_39290</name>
</gene>
<evidence type="ECO:0000256" key="3">
    <source>
        <dbReference type="ARBA" id="ARBA00008621"/>
    </source>
</evidence>
<name>A0ABN1Y3E3_9PSEU</name>
<comment type="caution">
    <text evidence="12">The sequence shown here is derived from an EMBL/GenBank/DDBJ whole genome shotgun (WGS) entry which is preliminary data.</text>
</comment>
<keyword evidence="13" id="KW-1185">Reference proteome</keyword>
<dbReference type="SUPFAM" id="SSF89562">
    <property type="entry name" value="RraA-like"/>
    <property type="match status" value="1"/>
</dbReference>
<evidence type="ECO:0000256" key="8">
    <source>
        <dbReference type="ARBA" id="ARBA00025046"/>
    </source>
</evidence>
<comment type="catalytic activity">
    <reaction evidence="11">
        <text>oxaloacetate + H(+) = pyruvate + CO2</text>
        <dbReference type="Rhea" id="RHEA:15641"/>
        <dbReference type="ChEBI" id="CHEBI:15361"/>
        <dbReference type="ChEBI" id="CHEBI:15378"/>
        <dbReference type="ChEBI" id="CHEBI:16452"/>
        <dbReference type="ChEBI" id="CHEBI:16526"/>
        <dbReference type="EC" id="4.1.1.112"/>
    </reaction>
</comment>